<evidence type="ECO:0000313" key="2">
    <source>
        <dbReference type="EMBL" id="CAA9444072.1"/>
    </source>
</evidence>
<protein>
    <submittedName>
        <fullName evidence="2">Uncharacterized protein</fullName>
    </submittedName>
</protein>
<name>A0A6J4QH55_9ACTN</name>
<accession>A0A6J4QH55</accession>
<evidence type="ECO:0000256" key="1">
    <source>
        <dbReference type="SAM" id="MobiDB-lite"/>
    </source>
</evidence>
<reference evidence="2" key="1">
    <citation type="submission" date="2020-02" db="EMBL/GenBank/DDBJ databases">
        <authorList>
            <person name="Meier V. D."/>
        </authorList>
    </citation>
    <scope>NUCLEOTIDE SEQUENCE</scope>
    <source>
        <strain evidence="2">AVDCRST_MAG14</strain>
    </source>
</reference>
<dbReference type="EMBL" id="CADCVG010000009">
    <property type="protein sequence ID" value="CAA9444072.1"/>
    <property type="molecule type" value="Genomic_DNA"/>
</dbReference>
<feature type="compositionally biased region" description="Basic and acidic residues" evidence="1">
    <location>
        <begin position="9"/>
        <end position="22"/>
    </location>
</feature>
<proteinExistence type="predicted"/>
<gene>
    <name evidence="2" type="ORF">AVDCRST_MAG14-210</name>
</gene>
<dbReference type="AlphaFoldDB" id="A0A6J4QH55"/>
<feature type="region of interest" description="Disordered" evidence="1">
    <location>
        <begin position="1"/>
        <end position="37"/>
    </location>
</feature>
<sequence length="37" mass="4153">MRRGPVYQRGEEGRGAPARDQDLTGTIGRSHDLRETL</sequence>
<organism evidence="2">
    <name type="scientific">uncultured Rubrobacteraceae bacterium</name>
    <dbReference type="NCBI Taxonomy" id="349277"/>
    <lineage>
        <taxon>Bacteria</taxon>
        <taxon>Bacillati</taxon>
        <taxon>Actinomycetota</taxon>
        <taxon>Rubrobacteria</taxon>
        <taxon>Rubrobacterales</taxon>
        <taxon>Rubrobacteraceae</taxon>
        <taxon>environmental samples</taxon>
    </lineage>
</organism>